<feature type="compositionally biased region" description="Low complexity" evidence="1">
    <location>
        <begin position="166"/>
        <end position="177"/>
    </location>
</feature>
<evidence type="ECO:0000313" key="3">
    <source>
        <dbReference type="Proteomes" id="UP000305067"/>
    </source>
</evidence>
<sequence>MRIDSLRRHVEKGGTRGKCKGISLAHLPVRAKSKKGLAHTKVRTPVPTNAALEESVSPPSHFSTLPTILRDPRSPGTDATRGSGLDARVAAAVSNPSLAPSPYVTSIHLPDLRLRVNTTVPRPDKSALSPISSSRDRYASPLPRSRPTASPRSCRSPFGGTRELFSSPLSGPPSLLLDTPASRNQSLWSPNTPFTPMLAFGASPNSFQTLPSLEDDDLLPPLKNLPESVDESAPSVFVQGLGLEDPPYPPFNAIDQHWDYSQAASPSPYGNPIALPVQPPQTSSIPTPQIQLQDVQTFHPQPSDPFRKLAPVRLHYGNFQGSQGWTASQSNEASSSSGYYHAQRTEYLPPGFLQNLPAYNFPEAPAPVVTQMAAPAMPSAAPSDYTAFQRERPPHHEFDIYDMTMDEHLQMQINGI</sequence>
<evidence type="ECO:0000313" key="2">
    <source>
        <dbReference type="EMBL" id="TFL06880.1"/>
    </source>
</evidence>
<evidence type="ECO:0000256" key="1">
    <source>
        <dbReference type="SAM" id="MobiDB-lite"/>
    </source>
</evidence>
<proteinExistence type="predicted"/>
<reference evidence="2 3" key="1">
    <citation type="journal article" date="2019" name="Nat. Ecol. Evol.">
        <title>Megaphylogeny resolves global patterns of mushroom evolution.</title>
        <authorList>
            <person name="Varga T."/>
            <person name="Krizsan K."/>
            <person name="Foldi C."/>
            <person name="Dima B."/>
            <person name="Sanchez-Garcia M."/>
            <person name="Sanchez-Ramirez S."/>
            <person name="Szollosi G.J."/>
            <person name="Szarkandi J.G."/>
            <person name="Papp V."/>
            <person name="Albert L."/>
            <person name="Andreopoulos W."/>
            <person name="Angelini C."/>
            <person name="Antonin V."/>
            <person name="Barry K.W."/>
            <person name="Bougher N.L."/>
            <person name="Buchanan P."/>
            <person name="Buyck B."/>
            <person name="Bense V."/>
            <person name="Catcheside P."/>
            <person name="Chovatia M."/>
            <person name="Cooper J."/>
            <person name="Damon W."/>
            <person name="Desjardin D."/>
            <person name="Finy P."/>
            <person name="Geml J."/>
            <person name="Haridas S."/>
            <person name="Hughes K."/>
            <person name="Justo A."/>
            <person name="Karasinski D."/>
            <person name="Kautmanova I."/>
            <person name="Kiss B."/>
            <person name="Kocsube S."/>
            <person name="Kotiranta H."/>
            <person name="LaButti K.M."/>
            <person name="Lechner B.E."/>
            <person name="Liimatainen K."/>
            <person name="Lipzen A."/>
            <person name="Lukacs Z."/>
            <person name="Mihaltcheva S."/>
            <person name="Morgado L.N."/>
            <person name="Niskanen T."/>
            <person name="Noordeloos M.E."/>
            <person name="Ohm R.A."/>
            <person name="Ortiz-Santana B."/>
            <person name="Ovrebo C."/>
            <person name="Racz N."/>
            <person name="Riley R."/>
            <person name="Savchenko A."/>
            <person name="Shiryaev A."/>
            <person name="Soop K."/>
            <person name="Spirin V."/>
            <person name="Szebenyi C."/>
            <person name="Tomsovsky M."/>
            <person name="Tulloss R.E."/>
            <person name="Uehling J."/>
            <person name="Grigoriev I.V."/>
            <person name="Vagvolgyi C."/>
            <person name="Papp T."/>
            <person name="Martin F.M."/>
            <person name="Miettinen O."/>
            <person name="Hibbett D.S."/>
            <person name="Nagy L.G."/>
        </authorList>
    </citation>
    <scope>NUCLEOTIDE SEQUENCE [LARGE SCALE GENOMIC DNA]</scope>
    <source>
        <strain evidence="2 3">CBS 309.79</strain>
    </source>
</reference>
<name>A0A5C3R1B0_9AGAR</name>
<dbReference type="Proteomes" id="UP000305067">
    <property type="component" value="Unassembled WGS sequence"/>
</dbReference>
<organism evidence="2 3">
    <name type="scientific">Pterulicium gracile</name>
    <dbReference type="NCBI Taxonomy" id="1884261"/>
    <lineage>
        <taxon>Eukaryota</taxon>
        <taxon>Fungi</taxon>
        <taxon>Dikarya</taxon>
        <taxon>Basidiomycota</taxon>
        <taxon>Agaricomycotina</taxon>
        <taxon>Agaricomycetes</taxon>
        <taxon>Agaricomycetidae</taxon>
        <taxon>Agaricales</taxon>
        <taxon>Pleurotineae</taxon>
        <taxon>Pterulaceae</taxon>
        <taxon>Pterulicium</taxon>
    </lineage>
</organism>
<accession>A0A5C3R1B0</accession>
<keyword evidence="3" id="KW-1185">Reference proteome</keyword>
<protein>
    <submittedName>
        <fullName evidence="2">Uncharacterized protein</fullName>
    </submittedName>
</protein>
<feature type="region of interest" description="Disordered" evidence="1">
    <location>
        <begin position="118"/>
        <end position="184"/>
    </location>
</feature>
<dbReference type="EMBL" id="ML178814">
    <property type="protein sequence ID" value="TFL06880.1"/>
    <property type="molecule type" value="Genomic_DNA"/>
</dbReference>
<dbReference type="AlphaFoldDB" id="A0A5C3R1B0"/>
<gene>
    <name evidence="2" type="ORF">BDV98DRAFT_2072</name>
</gene>
<feature type="compositionally biased region" description="Polar residues" evidence="1">
    <location>
        <begin position="57"/>
        <end position="66"/>
    </location>
</feature>
<feature type="region of interest" description="Disordered" evidence="1">
    <location>
        <begin position="52"/>
        <end position="83"/>
    </location>
</feature>